<comment type="caution">
    <text evidence="1">The sequence shown here is derived from an EMBL/GenBank/DDBJ whole genome shotgun (WGS) entry which is preliminary data.</text>
</comment>
<dbReference type="STRING" id="586239.AD943_08860"/>
<evidence type="ECO:0000313" key="2">
    <source>
        <dbReference type="Proteomes" id="UP000320772"/>
    </source>
</evidence>
<proteinExistence type="predicted"/>
<reference evidence="1 2" key="1">
    <citation type="submission" date="2019-06" db="EMBL/GenBank/DDBJ databases">
        <title>Whole genome shotgun sequence of Gluconobacter roseus NBRC 3990.</title>
        <authorList>
            <person name="Hosoyama A."/>
            <person name="Uohara A."/>
            <person name="Ohji S."/>
            <person name="Ichikawa N."/>
        </authorList>
    </citation>
    <scope>NUCLEOTIDE SEQUENCE [LARGE SCALE GENOMIC DNA]</scope>
    <source>
        <strain evidence="1 2">NBRC 3990</strain>
    </source>
</reference>
<accession>A0A4Y3M8W4</accession>
<dbReference type="EMBL" id="BJLY01000002">
    <property type="protein sequence ID" value="GEB03908.1"/>
    <property type="molecule type" value="Genomic_DNA"/>
</dbReference>
<organism evidence="1 2">
    <name type="scientific">Gluconobacter roseus NBRC 3990</name>
    <dbReference type="NCBI Taxonomy" id="1307950"/>
    <lineage>
        <taxon>Bacteria</taxon>
        <taxon>Pseudomonadati</taxon>
        <taxon>Pseudomonadota</taxon>
        <taxon>Alphaproteobacteria</taxon>
        <taxon>Acetobacterales</taxon>
        <taxon>Acetobacteraceae</taxon>
        <taxon>Gluconobacter</taxon>
    </lineage>
</organism>
<dbReference type="RefSeq" id="WP_062509957.1">
    <property type="nucleotide sequence ID" value="NZ_BAQZ01000003.1"/>
</dbReference>
<keyword evidence="2" id="KW-1185">Reference proteome</keyword>
<sequence>MRETANARSVSKAHVPYLEMKRRQFRKAACVSLNAAGRADMAGDQAEHDLHWQRYLDAANIALDTDRQIKSQTIAGLSRIVAHVLRTPLLRMGDVA</sequence>
<gene>
    <name evidence="1" type="ORF">GRO01_14840</name>
</gene>
<protein>
    <submittedName>
        <fullName evidence="1">Uncharacterized protein</fullName>
    </submittedName>
</protein>
<dbReference type="AlphaFoldDB" id="A0A4Y3M8W4"/>
<dbReference type="Proteomes" id="UP000320772">
    <property type="component" value="Unassembled WGS sequence"/>
</dbReference>
<evidence type="ECO:0000313" key="1">
    <source>
        <dbReference type="EMBL" id="GEB03908.1"/>
    </source>
</evidence>
<name>A0A4Y3M8W4_9PROT</name>